<dbReference type="KEGG" id="thal:A1OE_203"/>
<reference evidence="1 2" key="1">
    <citation type="journal article" date="2012" name="Proc. Natl. Acad. Sci. U.S.A.">
        <title>Genome streamlining and chemical defense in a coral reef symbiosis.</title>
        <authorList>
            <person name="Kwan J.C."/>
            <person name="Donia M.S."/>
            <person name="Han A.W."/>
            <person name="Hirose E."/>
            <person name="Haygood M.G."/>
            <person name="Schmidt E.W."/>
        </authorList>
    </citation>
    <scope>NUCLEOTIDE SEQUENCE [LARGE SCALE GENOMIC DNA]</scope>
    <source>
        <strain evidence="1 2">L2</strain>
    </source>
</reference>
<accession>K7YFQ5</accession>
<evidence type="ECO:0000313" key="1">
    <source>
        <dbReference type="EMBL" id="AFX98405.1"/>
    </source>
</evidence>
<name>K7YFQ5_9PROT</name>
<dbReference type="STRING" id="1193729.A1OE_203"/>
<proteinExistence type="predicted"/>
<sequence>MACIVKFHELLPNLLSKKSNHINKLYYHNSLISARKLI</sequence>
<evidence type="ECO:0000313" key="2">
    <source>
        <dbReference type="Proteomes" id="UP000010077"/>
    </source>
</evidence>
<dbReference type="Proteomes" id="UP000010077">
    <property type="component" value="Chromosome"/>
</dbReference>
<protein>
    <submittedName>
        <fullName evidence="1">Uncharacterized protein</fullName>
    </submittedName>
</protein>
<dbReference type="AlphaFoldDB" id="K7YFQ5"/>
<gene>
    <name evidence="1" type="ORF">A1OE_203</name>
</gene>
<dbReference type="EMBL" id="CP003539">
    <property type="protein sequence ID" value="AFX98405.1"/>
    <property type="molecule type" value="Genomic_DNA"/>
</dbReference>
<organism evidence="1 2">
    <name type="scientific">Candidatus Endolissoclinum faulkneri L2</name>
    <dbReference type="NCBI Taxonomy" id="1193729"/>
    <lineage>
        <taxon>Bacteria</taxon>
        <taxon>Pseudomonadati</taxon>
        <taxon>Pseudomonadota</taxon>
        <taxon>Alphaproteobacteria</taxon>
        <taxon>Rhodospirillales</taxon>
        <taxon>Rhodospirillaceae</taxon>
        <taxon>Candidatus Endolissoclinum</taxon>
    </lineage>
</organism>
<keyword evidence="2" id="KW-1185">Reference proteome</keyword>
<dbReference type="HOGENOM" id="CLU_3325976_0_0_5"/>